<dbReference type="Pfam" id="PF16822">
    <property type="entry name" value="ALGX"/>
    <property type="match status" value="1"/>
</dbReference>
<evidence type="ECO:0000256" key="6">
    <source>
        <dbReference type="ARBA" id="ARBA00022841"/>
    </source>
</evidence>
<dbReference type="UniPathway" id="UPA00286"/>
<dbReference type="SUPFAM" id="SSF52266">
    <property type="entry name" value="SGNH hydrolase"/>
    <property type="match status" value="1"/>
</dbReference>
<protein>
    <recommendedName>
        <fullName evidence="7">AlgX/AlgJ SGNH hydrolase-like domain-containing protein</fullName>
    </recommendedName>
</protein>
<evidence type="ECO:0000313" key="8">
    <source>
        <dbReference type="EMBL" id="CAA6807987.1"/>
    </source>
</evidence>
<name>A0A6S6SHS5_9BACT</name>
<evidence type="ECO:0000259" key="7">
    <source>
        <dbReference type="Pfam" id="PF16822"/>
    </source>
</evidence>
<keyword evidence="6" id="KW-0016">Alginate biosynthesis</keyword>
<sequence>MTNNKIQKRLFYLTVSLLFLPMLQVLVSFVTVAKLGGYEPIPANVQFNKADWATGTYQEGKEQYLKTHWGFRNWALRLDHQIAYSLYNQSKVHAVVIGKEDYLFDYDYILEHNGKFEVKEFEINTRLNRLVQLQDTLKKLGKHLMVVIGPNKADFFPEYLPDKDQIPREGLKTNYDYYVKGMRQRNINLVDANGWFLEMKGKTAYPLFPQTGIHFSFYGAALFADSIISHVEEALNKDLPDLTWTDMVMAKEPREEDDDLEDALNILGNIPSYELPYPTIVIDEKGKYKPRSLTIGDSFYWRFVNWGGLQKVWNNGQFWYYNKDAHPSNRQVANLDFGKEIEKAEVICILMASVNLWRFGFGFDDQLYKYYFGNQKDLRILDEDEVVAEAPEQPSDFDALVVRKIQEARKNKEWFGFIQEKAKKEGMDTETALRNEAVYIVKQELGMLDD</sequence>
<dbReference type="GO" id="GO:0042121">
    <property type="term" value="P:alginic acid biosynthetic process"/>
    <property type="evidence" value="ECO:0007669"/>
    <property type="project" value="UniProtKB-UniPathway"/>
</dbReference>
<proteinExistence type="predicted"/>
<accession>A0A6S6SHS5</accession>
<dbReference type="GO" id="GO:0016740">
    <property type="term" value="F:transferase activity"/>
    <property type="evidence" value="ECO:0007669"/>
    <property type="project" value="UniProtKB-KW"/>
</dbReference>
<evidence type="ECO:0000256" key="3">
    <source>
        <dbReference type="ARBA" id="ARBA00022679"/>
    </source>
</evidence>
<comment type="subcellular location">
    <subcellularLocation>
        <location evidence="1">Periplasm</location>
    </subcellularLocation>
</comment>
<evidence type="ECO:0000256" key="1">
    <source>
        <dbReference type="ARBA" id="ARBA00004418"/>
    </source>
</evidence>
<dbReference type="InterPro" id="IPR031811">
    <property type="entry name" value="ALGX/ALGJ_SGNH-like"/>
</dbReference>
<keyword evidence="5" id="KW-0574">Periplasm</keyword>
<organism evidence="8">
    <name type="scientific">uncultured Aureispira sp</name>
    <dbReference type="NCBI Taxonomy" id="1331704"/>
    <lineage>
        <taxon>Bacteria</taxon>
        <taxon>Pseudomonadati</taxon>
        <taxon>Bacteroidota</taxon>
        <taxon>Saprospiria</taxon>
        <taxon>Saprospirales</taxon>
        <taxon>Saprospiraceae</taxon>
        <taxon>Aureispira</taxon>
        <taxon>environmental samples</taxon>
    </lineage>
</organism>
<evidence type="ECO:0000256" key="2">
    <source>
        <dbReference type="ARBA" id="ARBA00005182"/>
    </source>
</evidence>
<evidence type="ECO:0000256" key="4">
    <source>
        <dbReference type="ARBA" id="ARBA00022729"/>
    </source>
</evidence>
<gene>
    <name evidence="8" type="ORF">HELGO_WM13371</name>
</gene>
<keyword evidence="4" id="KW-0732">Signal</keyword>
<feature type="domain" description="AlgX/AlgJ SGNH hydrolase-like" evidence="7">
    <location>
        <begin position="95"/>
        <end position="244"/>
    </location>
</feature>
<dbReference type="AlphaFoldDB" id="A0A6S6SHS5"/>
<keyword evidence="3" id="KW-0808">Transferase</keyword>
<dbReference type="GO" id="GO:0042597">
    <property type="term" value="C:periplasmic space"/>
    <property type="evidence" value="ECO:0007669"/>
    <property type="project" value="UniProtKB-SubCell"/>
</dbReference>
<reference evidence="8" key="1">
    <citation type="submission" date="2020-01" db="EMBL/GenBank/DDBJ databases">
        <authorList>
            <person name="Meier V. D."/>
            <person name="Meier V D."/>
        </authorList>
    </citation>
    <scope>NUCLEOTIDE SEQUENCE</scope>
    <source>
        <strain evidence="8">HLG_WM_MAG_10</strain>
    </source>
</reference>
<dbReference type="EMBL" id="CACVAQ010000139">
    <property type="protein sequence ID" value="CAA6807987.1"/>
    <property type="molecule type" value="Genomic_DNA"/>
</dbReference>
<comment type="pathway">
    <text evidence="2">Glycan biosynthesis; alginate biosynthesis.</text>
</comment>
<evidence type="ECO:0000256" key="5">
    <source>
        <dbReference type="ARBA" id="ARBA00022764"/>
    </source>
</evidence>